<accession>A0A397STU7</accession>
<sequence>MLTLAVISLASSGDHSFDFNFFLDHSVDKELVIDQSIRIYQYHSSSPWRTLFSSYKKGIKGVLFCILIRGDVDEIVIILGQGNNDEIVVILGRSGRSGQSDIDEFLSVESVEGIWLIEAKISDIGEGRLFHGVLGLDEDWNDIDKDVDEGRLFRDVLGWDDIDENRLFYGG</sequence>
<keyword evidence="2" id="KW-1185">Reference proteome</keyword>
<dbReference type="Proteomes" id="UP000265703">
    <property type="component" value="Unassembled WGS sequence"/>
</dbReference>
<evidence type="ECO:0000313" key="2">
    <source>
        <dbReference type="Proteomes" id="UP000265703"/>
    </source>
</evidence>
<reference evidence="1 2" key="1">
    <citation type="submission" date="2018-06" db="EMBL/GenBank/DDBJ databases">
        <title>Comparative genomics reveals the genomic features of Rhizophagus irregularis, R. cerebriforme, R. diaphanum and Gigaspora rosea, and their symbiotic lifestyle signature.</title>
        <authorList>
            <person name="Morin E."/>
            <person name="San Clemente H."/>
            <person name="Chen E.C.H."/>
            <person name="De La Providencia I."/>
            <person name="Hainaut M."/>
            <person name="Kuo A."/>
            <person name="Kohler A."/>
            <person name="Murat C."/>
            <person name="Tang N."/>
            <person name="Roy S."/>
            <person name="Loubradou J."/>
            <person name="Henrissat B."/>
            <person name="Grigoriev I.V."/>
            <person name="Corradi N."/>
            <person name="Roux C."/>
            <person name="Martin F.M."/>
        </authorList>
    </citation>
    <scope>NUCLEOTIDE SEQUENCE [LARGE SCALE GENOMIC DNA]</scope>
    <source>
        <strain evidence="1 2">DAOM 227022</strain>
    </source>
</reference>
<organism evidence="1 2">
    <name type="scientific">Glomus cerebriforme</name>
    <dbReference type="NCBI Taxonomy" id="658196"/>
    <lineage>
        <taxon>Eukaryota</taxon>
        <taxon>Fungi</taxon>
        <taxon>Fungi incertae sedis</taxon>
        <taxon>Mucoromycota</taxon>
        <taxon>Glomeromycotina</taxon>
        <taxon>Glomeromycetes</taxon>
        <taxon>Glomerales</taxon>
        <taxon>Glomeraceae</taxon>
        <taxon>Glomus</taxon>
    </lineage>
</organism>
<dbReference type="AlphaFoldDB" id="A0A397STU7"/>
<comment type="caution">
    <text evidence="1">The sequence shown here is derived from an EMBL/GenBank/DDBJ whole genome shotgun (WGS) entry which is preliminary data.</text>
</comment>
<protein>
    <submittedName>
        <fullName evidence="1">Uncharacterized protein</fullName>
    </submittedName>
</protein>
<evidence type="ECO:0000313" key="1">
    <source>
        <dbReference type="EMBL" id="RIA88349.1"/>
    </source>
</evidence>
<dbReference type="EMBL" id="QKYT01000267">
    <property type="protein sequence ID" value="RIA88349.1"/>
    <property type="molecule type" value="Genomic_DNA"/>
</dbReference>
<proteinExistence type="predicted"/>
<name>A0A397STU7_9GLOM</name>
<gene>
    <name evidence="1" type="ORF">C1645_826469</name>
</gene>